<dbReference type="PROSITE" id="PS51186">
    <property type="entry name" value="GNAT"/>
    <property type="match status" value="1"/>
</dbReference>
<dbReference type="PANTHER" id="PTHR43877">
    <property type="entry name" value="AMINOALKYLPHOSPHONATE N-ACETYLTRANSFERASE-RELATED-RELATED"/>
    <property type="match status" value="1"/>
</dbReference>
<gene>
    <name evidence="4" type="ORF">GCM10010412_047140</name>
</gene>
<dbReference type="Proteomes" id="UP001501666">
    <property type="component" value="Unassembled WGS sequence"/>
</dbReference>
<dbReference type="Gene3D" id="3.40.630.30">
    <property type="match status" value="1"/>
</dbReference>
<feature type="domain" description="N-acetyltransferase" evidence="3">
    <location>
        <begin position="169"/>
        <end position="316"/>
    </location>
</feature>
<evidence type="ECO:0000256" key="2">
    <source>
        <dbReference type="ARBA" id="ARBA00023315"/>
    </source>
</evidence>
<keyword evidence="1" id="KW-0808">Transferase</keyword>
<evidence type="ECO:0000313" key="4">
    <source>
        <dbReference type="EMBL" id="GAA2668912.1"/>
    </source>
</evidence>
<dbReference type="SUPFAM" id="SSF55729">
    <property type="entry name" value="Acyl-CoA N-acyltransferases (Nat)"/>
    <property type="match status" value="2"/>
</dbReference>
<evidence type="ECO:0000313" key="5">
    <source>
        <dbReference type="Proteomes" id="UP001501666"/>
    </source>
</evidence>
<name>A0ABP6EK89_9ACTN</name>
<organism evidence="4 5">
    <name type="scientific">Nonomuraea recticatena</name>
    <dbReference type="NCBI Taxonomy" id="46178"/>
    <lineage>
        <taxon>Bacteria</taxon>
        <taxon>Bacillati</taxon>
        <taxon>Actinomycetota</taxon>
        <taxon>Actinomycetes</taxon>
        <taxon>Streptosporangiales</taxon>
        <taxon>Streptosporangiaceae</taxon>
        <taxon>Nonomuraea</taxon>
    </lineage>
</organism>
<dbReference type="InterPro" id="IPR016181">
    <property type="entry name" value="Acyl_CoA_acyltransferase"/>
</dbReference>
<dbReference type="Pfam" id="PF00583">
    <property type="entry name" value="Acetyltransf_1"/>
    <property type="match status" value="1"/>
</dbReference>
<dbReference type="InterPro" id="IPR000182">
    <property type="entry name" value="GNAT_dom"/>
</dbReference>
<sequence>MATIVPMNRHTVRRPGQADAAHVYDLVAAYDTFTIGTPDVTPADIADELAELDTDKDAWLVEDAEGRLDGWAYAMAKGDSDHVDVEVVVRPGVGDGVSQWLWTAVLERSRELAAERGHDGATLDIGVYRADEAGQAVVTALGFEPATSFHRLGIDFEGPVEAPRPPEGVTLHTADTDEVRREAYRVQQEGFADHFGFVPLPYEEWLARRQASAATDWSQLTLARVDGEPAAMLLGTNHFVSDENRGYVLSLATLPAYRGRGLGRLLLRTAFAADAARGRRGTLLQVDANNTTPALGLYTSAGMRPVLVIDVWRRRV</sequence>
<keyword evidence="2" id="KW-0012">Acyltransferase</keyword>
<keyword evidence="5" id="KW-1185">Reference proteome</keyword>
<dbReference type="EMBL" id="BAAATE010000012">
    <property type="protein sequence ID" value="GAA2668912.1"/>
    <property type="molecule type" value="Genomic_DNA"/>
</dbReference>
<evidence type="ECO:0000259" key="3">
    <source>
        <dbReference type="PROSITE" id="PS51186"/>
    </source>
</evidence>
<reference evidence="5" key="1">
    <citation type="journal article" date="2019" name="Int. J. Syst. Evol. Microbiol.">
        <title>The Global Catalogue of Microorganisms (GCM) 10K type strain sequencing project: providing services to taxonomists for standard genome sequencing and annotation.</title>
        <authorList>
            <consortium name="The Broad Institute Genomics Platform"/>
            <consortium name="The Broad Institute Genome Sequencing Center for Infectious Disease"/>
            <person name="Wu L."/>
            <person name="Ma J."/>
        </authorList>
    </citation>
    <scope>NUCLEOTIDE SEQUENCE [LARGE SCALE GENOMIC DNA]</scope>
    <source>
        <strain evidence="5">JCM 6835</strain>
    </source>
</reference>
<evidence type="ECO:0000256" key="1">
    <source>
        <dbReference type="ARBA" id="ARBA00022679"/>
    </source>
</evidence>
<accession>A0ABP6EK89</accession>
<dbReference type="PANTHER" id="PTHR43877:SF1">
    <property type="entry name" value="ACETYLTRANSFERASE"/>
    <property type="match status" value="1"/>
</dbReference>
<proteinExistence type="predicted"/>
<protein>
    <recommendedName>
        <fullName evidence="3">N-acetyltransferase domain-containing protein</fullName>
    </recommendedName>
</protein>
<comment type="caution">
    <text evidence="4">The sequence shown here is derived from an EMBL/GenBank/DDBJ whole genome shotgun (WGS) entry which is preliminary data.</text>
</comment>
<dbReference type="InterPro" id="IPR050832">
    <property type="entry name" value="Bact_Acetyltransf"/>
</dbReference>